<dbReference type="GO" id="GO:0005737">
    <property type="term" value="C:cytoplasm"/>
    <property type="evidence" value="ECO:0007669"/>
    <property type="project" value="InterPro"/>
</dbReference>
<accession>A0A538TAG5</accession>
<evidence type="ECO:0000313" key="1">
    <source>
        <dbReference type="EMBL" id="TMQ60632.1"/>
    </source>
</evidence>
<dbReference type="Proteomes" id="UP000316852">
    <property type="component" value="Unassembled WGS sequence"/>
</dbReference>
<dbReference type="InterPro" id="IPR004449">
    <property type="entry name" value="SixA"/>
</dbReference>
<dbReference type="Gene3D" id="3.40.50.1240">
    <property type="entry name" value="Phosphoglycerate mutase-like"/>
    <property type="match status" value="1"/>
</dbReference>
<dbReference type="EMBL" id="VBOW01000013">
    <property type="protein sequence ID" value="TMQ60632.1"/>
    <property type="molecule type" value="Genomic_DNA"/>
</dbReference>
<comment type="caution">
    <text evidence="1">The sequence shown here is derived from an EMBL/GenBank/DDBJ whole genome shotgun (WGS) entry which is preliminary data.</text>
</comment>
<organism evidence="1 2">
    <name type="scientific">Eiseniibacteriota bacterium</name>
    <dbReference type="NCBI Taxonomy" id="2212470"/>
    <lineage>
        <taxon>Bacteria</taxon>
        <taxon>Candidatus Eiseniibacteriota</taxon>
    </lineage>
</organism>
<protein>
    <submittedName>
        <fullName evidence="1">Phosphohistidine phosphatase SixA</fullName>
    </submittedName>
</protein>
<dbReference type="InterPro" id="IPR029033">
    <property type="entry name" value="His_PPase_superfam"/>
</dbReference>
<dbReference type="InterPro" id="IPR013078">
    <property type="entry name" value="His_Pase_superF_clade-1"/>
</dbReference>
<dbReference type="GO" id="GO:0101006">
    <property type="term" value="F:protein histidine phosphatase activity"/>
    <property type="evidence" value="ECO:0007669"/>
    <property type="project" value="InterPro"/>
</dbReference>
<dbReference type="AlphaFoldDB" id="A0A538TAG5"/>
<dbReference type="NCBIfam" id="TIGR00249">
    <property type="entry name" value="sixA"/>
    <property type="match status" value="1"/>
</dbReference>
<evidence type="ECO:0000313" key="2">
    <source>
        <dbReference type="Proteomes" id="UP000316852"/>
    </source>
</evidence>
<dbReference type="Pfam" id="PF00300">
    <property type="entry name" value="His_Phos_1"/>
    <property type="match status" value="1"/>
</dbReference>
<dbReference type="CDD" id="cd07067">
    <property type="entry name" value="HP_PGM_like"/>
    <property type="match status" value="1"/>
</dbReference>
<dbReference type="SUPFAM" id="SSF53254">
    <property type="entry name" value="Phosphoglycerate mutase-like"/>
    <property type="match status" value="1"/>
</dbReference>
<dbReference type="SMART" id="SM00855">
    <property type="entry name" value="PGAM"/>
    <property type="match status" value="1"/>
</dbReference>
<proteinExistence type="predicted"/>
<gene>
    <name evidence="1" type="primary">sixA</name>
    <name evidence="1" type="ORF">E6K76_01150</name>
</gene>
<reference evidence="1 2" key="1">
    <citation type="journal article" date="2019" name="Nat. Microbiol.">
        <title>Mediterranean grassland soil C-N compound turnover is dependent on rainfall and depth, and is mediated by genomically divergent microorganisms.</title>
        <authorList>
            <person name="Diamond S."/>
            <person name="Andeer P.F."/>
            <person name="Li Z."/>
            <person name="Crits-Christoph A."/>
            <person name="Burstein D."/>
            <person name="Anantharaman K."/>
            <person name="Lane K.R."/>
            <person name="Thomas B.C."/>
            <person name="Pan C."/>
            <person name="Northen T.R."/>
            <person name="Banfield J.F."/>
        </authorList>
    </citation>
    <scope>NUCLEOTIDE SEQUENCE [LARGE SCALE GENOMIC DNA]</scope>
    <source>
        <strain evidence="1">WS_6</strain>
    </source>
</reference>
<name>A0A538TAG5_UNCEI</name>
<sequence>MELLIVRHAIAVEHGDPAFKRDEDRPLTPEGMHKFRLAARGLKEFAPKPVRIVSSPLIRARQTAEILRDAVAPRTKIDLCEDLVPGGDFGRLLAYVQGLRAECAALVGHEPHLSGFTSYLLVGEKCQAGLVYKKGGAALVSFPDSPGPGRGTLEWLIQPGALREIAAT</sequence>